<proteinExistence type="predicted"/>
<name>A0A8H7CB96_9AGAR</name>
<sequence length="136" mass="14545">MFFLLFDFPGISPPNVSVDAAADTDRARDVVQVCSCGGVNGSDIDAASTGCASNGLTVYLASCDNSVPYKDSTNVLSNWKSLLPGTNTQIIGFVAFSLDTTLTCPHRVDILEIIKVNQVWCSVHCIVLGIRVIYVL</sequence>
<keyword evidence="2" id="KW-1185">Reference proteome</keyword>
<reference evidence="1" key="1">
    <citation type="submission" date="2020-05" db="EMBL/GenBank/DDBJ databases">
        <title>Mycena genomes resolve the evolution of fungal bioluminescence.</title>
        <authorList>
            <person name="Tsai I.J."/>
        </authorList>
    </citation>
    <scope>NUCLEOTIDE SEQUENCE</scope>
    <source>
        <strain evidence="1">160909Yilan</strain>
    </source>
</reference>
<dbReference type="AlphaFoldDB" id="A0A8H7CB96"/>
<accession>A0A8H7CB96</accession>
<protein>
    <submittedName>
        <fullName evidence="1">Uncharacterized protein</fullName>
    </submittedName>
</protein>
<evidence type="ECO:0000313" key="1">
    <source>
        <dbReference type="EMBL" id="KAF7330641.1"/>
    </source>
</evidence>
<evidence type="ECO:0000313" key="2">
    <source>
        <dbReference type="Proteomes" id="UP000623467"/>
    </source>
</evidence>
<gene>
    <name evidence="1" type="ORF">MSAN_02458300</name>
</gene>
<dbReference type="EMBL" id="JACAZH010000067">
    <property type="protein sequence ID" value="KAF7330641.1"/>
    <property type="molecule type" value="Genomic_DNA"/>
</dbReference>
<dbReference type="Proteomes" id="UP000623467">
    <property type="component" value="Unassembled WGS sequence"/>
</dbReference>
<comment type="caution">
    <text evidence="1">The sequence shown here is derived from an EMBL/GenBank/DDBJ whole genome shotgun (WGS) entry which is preliminary data.</text>
</comment>
<organism evidence="1 2">
    <name type="scientific">Mycena sanguinolenta</name>
    <dbReference type="NCBI Taxonomy" id="230812"/>
    <lineage>
        <taxon>Eukaryota</taxon>
        <taxon>Fungi</taxon>
        <taxon>Dikarya</taxon>
        <taxon>Basidiomycota</taxon>
        <taxon>Agaricomycotina</taxon>
        <taxon>Agaricomycetes</taxon>
        <taxon>Agaricomycetidae</taxon>
        <taxon>Agaricales</taxon>
        <taxon>Marasmiineae</taxon>
        <taxon>Mycenaceae</taxon>
        <taxon>Mycena</taxon>
    </lineage>
</organism>